<protein>
    <submittedName>
        <fullName evidence="1">Uncharacterized protein</fullName>
    </submittedName>
</protein>
<dbReference type="Proteomes" id="UP000001064">
    <property type="component" value="Unassembled WGS sequence"/>
</dbReference>
<dbReference type="GeneID" id="10499956"/>
<dbReference type="InterPro" id="IPR051904">
    <property type="entry name" value="UPF0746_actin_org"/>
</dbReference>
<dbReference type="InParanoid" id="F0ZF89"/>
<name>F0ZF89_DICPU</name>
<reference evidence="2" key="1">
    <citation type="journal article" date="2011" name="Genome Biol.">
        <title>Comparative genomics of the social amoebae Dictyostelium discoideum and Dictyostelium purpureum.</title>
        <authorList>
            <consortium name="US DOE Joint Genome Institute (JGI-PGF)"/>
            <person name="Sucgang R."/>
            <person name="Kuo A."/>
            <person name="Tian X."/>
            <person name="Salerno W."/>
            <person name="Parikh A."/>
            <person name="Feasley C.L."/>
            <person name="Dalin E."/>
            <person name="Tu H."/>
            <person name="Huang E."/>
            <person name="Barry K."/>
            <person name="Lindquist E."/>
            <person name="Shapiro H."/>
            <person name="Bruce D."/>
            <person name="Schmutz J."/>
            <person name="Salamov A."/>
            <person name="Fey P."/>
            <person name="Gaudet P."/>
            <person name="Anjard C."/>
            <person name="Babu M.M."/>
            <person name="Basu S."/>
            <person name="Bushmanova Y."/>
            <person name="van der Wel H."/>
            <person name="Katoh-Kurasawa M."/>
            <person name="Dinh C."/>
            <person name="Coutinho P.M."/>
            <person name="Saito T."/>
            <person name="Elias M."/>
            <person name="Schaap P."/>
            <person name="Kay R.R."/>
            <person name="Henrissat B."/>
            <person name="Eichinger L."/>
            <person name="Rivero F."/>
            <person name="Putnam N.H."/>
            <person name="West C.M."/>
            <person name="Loomis W.F."/>
            <person name="Chisholm R.L."/>
            <person name="Shaulsky G."/>
            <person name="Strassmann J.E."/>
            <person name="Queller D.C."/>
            <person name="Kuspa A."/>
            <person name="Grigoriev I.V."/>
        </authorList>
    </citation>
    <scope>NUCLEOTIDE SEQUENCE [LARGE SCALE GENOMIC DNA]</scope>
    <source>
        <strain evidence="2">QSDP1</strain>
    </source>
</reference>
<dbReference type="AlphaFoldDB" id="F0ZF89"/>
<dbReference type="VEuPathDB" id="AmoebaDB:DICPUDRAFT_76980"/>
<evidence type="ECO:0000313" key="2">
    <source>
        <dbReference type="Proteomes" id="UP000001064"/>
    </source>
</evidence>
<dbReference type="EMBL" id="GL871000">
    <property type="protein sequence ID" value="EGC37432.1"/>
    <property type="molecule type" value="Genomic_DNA"/>
</dbReference>
<gene>
    <name evidence="1" type="ORF">DICPUDRAFT_76980</name>
</gene>
<dbReference type="PANTHER" id="PTHR32488">
    <property type="entry name" value="UPF0746 PROTEIN DDB_G0280785-RELATED"/>
    <property type="match status" value="1"/>
</dbReference>
<dbReference type="eggNOG" id="ENOG502QT1Y">
    <property type="taxonomic scope" value="Eukaryota"/>
</dbReference>
<evidence type="ECO:0000313" key="1">
    <source>
        <dbReference type="EMBL" id="EGC37432.1"/>
    </source>
</evidence>
<dbReference type="OrthoDB" id="24438at2759"/>
<proteinExistence type="predicted"/>
<accession>F0ZF89</accession>
<sequence length="1015" mass="119691">MDHKNYKLYRIILILQVFGFFLKNKDFFRNNNNDNSTNNNNSSGIFSKIGYLFNPLNLISYSSSNNNNTEIKNNEKKDLNNNNNNNVNYNNIENKNEILFWKTIRNKIIFNKILKYLSNGPNFNSYKYYEIIHVDWMINNNKKELLEYKVKNGDYLIFNLPFLNNKNKATNNKNKNKNNRTINLNIYNKPNFQSPQNNDLYTKLFKFIKKDTDFYINLFRNYSNYFLIDIEATIIQAIKEKSFSALKVLFSYYNAKLTIEQEQNIIRNTINTRNFKSLNYIVESKFLRHHPIQITPKDIIILFNDCPFGEIGISTNVANDAVYDLKSGTQDNTNREERSFKLSKLIHACKLINYILDPVVFTIETAHQFDASAILTNDAISLLGFTKQQLNTSIIGLLKSDNNISSSIEKLIKMYLSITNQQNKNIRYYLTFNNGSINDQVIINMEIKETFSKCCMIAFRYGNYTLIKRWFNRLSKTNIFFEMILFQSWVGELFKRYESPDFLFEHCNFDHNKENIEIKKRNFINSICHDISDSELNKDFKFHPLLVFCLCVATDDLDLIKYAHSKLHNLISTIELDPVLLERHLLHHHFSLCLYRYIRSPQVLDYIYKHFNNNGSIPVNGTSITSWYHFGKTNLLKHYQTLIEMNDPEARVPFSRKPYGIENQVSSKSVVHILSNTRKFRIDYHYMIECIDGQFIDIVELDDIKYIISNCHCSAKRVKFNIIMVMTSPKFTQGEKIEFFDWFFRNNPSNYLDYFGDYNMDLNKRILSPTHLNLINGYLYLTGRLDQVLLNNTNIASINNLNMDNPEPSTENASNIIKDITDIYHNLGFKISKNLSLFSHENCDEIFYCIGLLNDTDTLDLLMVLDNHLNSTINNTSSSTLIQQYITNKKRYLFELLCGAVNYGRLSMLQYFYNNYKSIFLEYYHNNNINNNNNNNNLYDNSNTQYNTIILFRYAIINNYYDIVEWFINVLDLKISKSILFDTTSTTNTKQNNNIFTEKDFKNSIIFKNFKNMYI</sequence>
<dbReference type="KEGG" id="dpp:DICPUDRAFT_76980"/>
<dbReference type="RefSeq" id="XP_003286085.1">
    <property type="nucleotide sequence ID" value="XM_003286037.1"/>
</dbReference>
<keyword evidence="2" id="KW-1185">Reference proteome</keyword>
<dbReference type="PANTHER" id="PTHR32488:SF90">
    <property type="entry name" value="DEFECTIVE IN TIP FORMATION PROTEIN A-RELATED"/>
    <property type="match status" value="1"/>
</dbReference>
<organism evidence="1 2">
    <name type="scientific">Dictyostelium purpureum</name>
    <name type="common">Slime mold</name>
    <dbReference type="NCBI Taxonomy" id="5786"/>
    <lineage>
        <taxon>Eukaryota</taxon>
        <taxon>Amoebozoa</taxon>
        <taxon>Evosea</taxon>
        <taxon>Eumycetozoa</taxon>
        <taxon>Dictyostelia</taxon>
        <taxon>Dictyosteliales</taxon>
        <taxon>Dictyosteliaceae</taxon>
        <taxon>Dictyostelium</taxon>
    </lineage>
</organism>